<dbReference type="InterPro" id="IPR026204">
    <property type="entry name" value="GRIPAP1"/>
</dbReference>
<sequence>MALRDEIASLQSQIKTLESLTTSNKTVSTPGNHPLSPSGPEEPTIKPEDVEKLEDEVKSSQKAIKDLEGIVKRLRAENEDLIKKKKALGEAEKKLLEITATAEKRKKLLDEMATEKFELNQELTQVKEKISAEAEGKLKSQKSEADQNILQLKKDLKEQIAQRKQGEMRILDANRRIDELMSEVKKLEGDLKSAKEAKRYLDRIYEEEKSSKEEIEASRQSLSQQVLDLRSQLESENALHIAELEKIKEDKVNEKIEAANQWKELEAQFTKTIDELKGNIEEEVEKQRIVERKAAVTVRELKKQVKSEKNRADKLQEKLRDIDASQISVQERLSVPNLAPPHRDETSSIGSWSVPTEFEGVTILTGNEADALMNKNKSLMETNLQLEEQVRALEKNQIQMSEELASREEILRSRVWQTRPDAEKQKQPAGLSDIFLNKIVEFASENSTNSPSEQSVGQLKALNKKLLRMLEEEMTKNVAMRKNIEQLSIQLQQT</sequence>
<protein>
    <submittedName>
        <fullName evidence="3">Oidioi.mRNA.OKI2018_I69.chr2.g7547.t1.cds</fullName>
    </submittedName>
</protein>
<keyword evidence="4" id="KW-1185">Reference proteome</keyword>
<name>A0ABN7TDC0_OIKDI</name>
<feature type="coiled-coil region" evidence="1">
    <location>
        <begin position="50"/>
        <end position="325"/>
    </location>
</feature>
<feature type="coiled-coil region" evidence="1">
    <location>
        <begin position="369"/>
        <end position="403"/>
    </location>
</feature>
<feature type="region of interest" description="Disordered" evidence="2">
    <location>
        <begin position="19"/>
        <end position="46"/>
    </location>
</feature>
<gene>
    <name evidence="3" type="ORF">OKIOD_LOCUS16312</name>
</gene>
<dbReference type="Proteomes" id="UP001158576">
    <property type="component" value="Chromosome 2"/>
</dbReference>
<accession>A0ABN7TDC0</accession>
<evidence type="ECO:0000313" key="4">
    <source>
        <dbReference type="Proteomes" id="UP001158576"/>
    </source>
</evidence>
<proteinExistence type="predicted"/>
<evidence type="ECO:0000256" key="1">
    <source>
        <dbReference type="SAM" id="Coils"/>
    </source>
</evidence>
<keyword evidence="1" id="KW-0175">Coiled coil</keyword>
<dbReference type="PANTHER" id="PTHR18978">
    <property type="entry name" value="GRIP-1 ASSOCIATED PROTEIN 1"/>
    <property type="match status" value="1"/>
</dbReference>
<dbReference type="PANTHER" id="PTHR18978:SF1">
    <property type="entry name" value="GRIP1-ASSOCIATED PROTEIN 1"/>
    <property type="match status" value="1"/>
</dbReference>
<dbReference type="EMBL" id="OU015567">
    <property type="protein sequence ID" value="CAG5113437.1"/>
    <property type="molecule type" value="Genomic_DNA"/>
</dbReference>
<organism evidence="3 4">
    <name type="scientific">Oikopleura dioica</name>
    <name type="common">Tunicate</name>
    <dbReference type="NCBI Taxonomy" id="34765"/>
    <lineage>
        <taxon>Eukaryota</taxon>
        <taxon>Metazoa</taxon>
        <taxon>Chordata</taxon>
        <taxon>Tunicata</taxon>
        <taxon>Appendicularia</taxon>
        <taxon>Copelata</taxon>
        <taxon>Oikopleuridae</taxon>
        <taxon>Oikopleura</taxon>
    </lineage>
</organism>
<evidence type="ECO:0000256" key="2">
    <source>
        <dbReference type="SAM" id="MobiDB-lite"/>
    </source>
</evidence>
<evidence type="ECO:0000313" key="3">
    <source>
        <dbReference type="EMBL" id="CAG5113437.1"/>
    </source>
</evidence>
<feature type="compositionally biased region" description="Polar residues" evidence="2">
    <location>
        <begin position="19"/>
        <end position="31"/>
    </location>
</feature>
<reference evidence="3 4" key="1">
    <citation type="submission" date="2021-04" db="EMBL/GenBank/DDBJ databases">
        <authorList>
            <person name="Bliznina A."/>
        </authorList>
    </citation>
    <scope>NUCLEOTIDE SEQUENCE [LARGE SCALE GENOMIC DNA]</scope>
</reference>